<reference evidence="1" key="1">
    <citation type="submission" date="2019-06" db="EMBL/GenBank/DDBJ databases">
        <authorList>
            <person name="Zheng W."/>
        </authorList>
    </citation>
    <scope>NUCLEOTIDE SEQUENCE</scope>
    <source>
        <strain evidence="1">QDHG01</strain>
    </source>
</reference>
<keyword evidence="2" id="KW-1185">Reference proteome</keyword>
<accession>A0A8J8NMG9</accession>
<comment type="caution">
    <text evidence="1">The sequence shown here is derived from an EMBL/GenBank/DDBJ whole genome shotgun (WGS) entry which is preliminary data.</text>
</comment>
<organism evidence="1 2">
    <name type="scientific">Halteria grandinella</name>
    <dbReference type="NCBI Taxonomy" id="5974"/>
    <lineage>
        <taxon>Eukaryota</taxon>
        <taxon>Sar</taxon>
        <taxon>Alveolata</taxon>
        <taxon>Ciliophora</taxon>
        <taxon>Intramacronucleata</taxon>
        <taxon>Spirotrichea</taxon>
        <taxon>Stichotrichia</taxon>
        <taxon>Sporadotrichida</taxon>
        <taxon>Halteriidae</taxon>
        <taxon>Halteria</taxon>
    </lineage>
</organism>
<proteinExistence type="predicted"/>
<dbReference type="Proteomes" id="UP000785679">
    <property type="component" value="Unassembled WGS sequence"/>
</dbReference>
<evidence type="ECO:0000313" key="2">
    <source>
        <dbReference type="Proteomes" id="UP000785679"/>
    </source>
</evidence>
<dbReference type="EMBL" id="RRYP01012920">
    <property type="protein sequence ID" value="TNV76810.1"/>
    <property type="molecule type" value="Genomic_DNA"/>
</dbReference>
<dbReference type="AlphaFoldDB" id="A0A8J8NMG9"/>
<gene>
    <name evidence="1" type="ORF">FGO68_gene14096</name>
</gene>
<name>A0A8J8NMG9_HALGN</name>
<protein>
    <submittedName>
        <fullName evidence="1">Uncharacterized protein</fullName>
    </submittedName>
</protein>
<evidence type="ECO:0000313" key="1">
    <source>
        <dbReference type="EMBL" id="TNV76810.1"/>
    </source>
</evidence>
<sequence>MILPITTQIVCRLSICLVSLQQLHFINRIRQVQCIIEGERVMDDVIDYCRRVVFLSLCDASYKGINIFIGQLNSQVHPQSTHSQFKEISDLQTSFQEVINIYLFF</sequence>